<organism evidence="11 12">
    <name type="scientific">Reticulomyxa filosa</name>
    <dbReference type="NCBI Taxonomy" id="46433"/>
    <lineage>
        <taxon>Eukaryota</taxon>
        <taxon>Sar</taxon>
        <taxon>Rhizaria</taxon>
        <taxon>Retaria</taxon>
        <taxon>Foraminifera</taxon>
        <taxon>Monothalamids</taxon>
        <taxon>Reticulomyxidae</taxon>
        <taxon>Reticulomyxa</taxon>
    </lineage>
</organism>
<proteinExistence type="predicted"/>
<keyword evidence="8" id="KW-0520">NAD</keyword>
<keyword evidence="6" id="KW-0521">NADP</keyword>
<keyword evidence="12" id="KW-1185">Reference proteome</keyword>
<dbReference type="OMA" id="CECMEIP"/>
<dbReference type="InterPro" id="IPR036652">
    <property type="entry name" value="YjeF_N_dom_sf"/>
</dbReference>
<comment type="catalytic activity">
    <reaction evidence="1">
        <text>(6R)-NADHX = (6S)-NADHX</text>
        <dbReference type="Rhea" id="RHEA:32215"/>
        <dbReference type="ChEBI" id="CHEBI:64074"/>
        <dbReference type="ChEBI" id="CHEBI:64075"/>
        <dbReference type="EC" id="5.1.99.6"/>
    </reaction>
</comment>
<dbReference type="OrthoDB" id="10064708at2759"/>
<evidence type="ECO:0000313" key="11">
    <source>
        <dbReference type="EMBL" id="ETO25666.1"/>
    </source>
</evidence>
<keyword evidence="4" id="KW-0479">Metal-binding</keyword>
<dbReference type="PANTHER" id="PTHR13232">
    <property type="entry name" value="NAD(P)H-HYDRATE EPIMERASE"/>
    <property type="match status" value="1"/>
</dbReference>
<name>X6NI32_RETFI</name>
<gene>
    <name evidence="11" type="ORF">RFI_11471</name>
</gene>
<dbReference type="AlphaFoldDB" id="X6NI32"/>
<evidence type="ECO:0000313" key="12">
    <source>
        <dbReference type="Proteomes" id="UP000023152"/>
    </source>
</evidence>
<accession>X6NI32</accession>
<sequence>RLLKQCQTLNISILQELPKDLSSYSLFVDAIFGFSFEPPVRGVWVSIINEVNAVSSKHNIPVVAVDLPSGWDVDKGKLDGKDSIALNPSMIVSLSAPKKCTLSWEGVHYVGGRFLTPDVIEKYQVKLPDYPHTQQVMRIDTIKHSKI</sequence>
<feature type="non-terminal residue" evidence="11">
    <location>
        <position position="1"/>
    </location>
</feature>
<dbReference type="InterPro" id="IPR032976">
    <property type="entry name" value="YJEFN_prot_NAXE-like"/>
</dbReference>
<dbReference type="GO" id="GO:0005739">
    <property type="term" value="C:mitochondrion"/>
    <property type="evidence" value="ECO:0007669"/>
    <property type="project" value="TreeGrafter"/>
</dbReference>
<evidence type="ECO:0000256" key="4">
    <source>
        <dbReference type="ARBA" id="ARBA00022723"/>
    </source>
</evidence>
<dbReference type="EC" id="5.1.99.6" evidence="3"/>
<dbReference type="SUPFAM" id="SSF64153">
    <property type="entry name" value="YjeF N-terminal domain-like"/>
    <property type="match status" value="1"/>
</dbReference>
<keyword evidence="9" id="KW-0413">Isomerase</keyword>
<dbReference type="EMBL" id="ASPP01008351">
    <property type="protein sequence ID" value="ETO25666.1"/>
    <property type="molecule type" value="Genomic_DNA"/>
</dbReference>
<protein>
    <recommendedName>
        <fullName evidence="3">NAD(P)H-hydrate epimerase</fullName>
        <ecNumber evidence="3">5.1.99.6</ecNumber>
    </recommendedName>
</protein>
<dbReference type="Proteomes" id="UP000023152">
    <property type="component" value="Unassembled WGS sequence"/>
</dbReference>
<dbReference type="PANTHER" id="PTHR13232:SF10">
    <property type="entry name" value="NAD(P)H-HYDRATE EPIMERASE"/>
    <property type="match status" value="1"/>
</dbReference>
<evidence type="ECO:0000256" key="2">
    <source>
        <dbReference type="ARBA" id="ARBA00000909"/>
    </source>
</evidence>
<keyword evidence="7" id="KW-0630">Potassium</keyword>
<evidence type="ECO:0000259" key="10">
    <source>
        <dbReference type="PROSITE" id="PS51385"/>
    </source>
</evidence>
<dbReference type="Pfam" id="PF03853">
    <property type="entry name" value="YjeF_N"/>
    <property type="match status" value="1"/>
</dbReference>
<evidence type="ECO:0000256" key="5">
    <source>
        <dbReference type="ARBA" id="ARBA00022741"/>
    </source>
</evidence>
<keyword evidence="5" id="KW-0547">Nucleotide-binding</keyword>
<dbReference type="InterPro" id="IPR004443">
    <property type="entry name" value="YjeF_N_dom"/>
</dbReference>
<evidence type="ECO:0000256" key="1">
    <source>
        <dbReference type="ARBA" id="ARBA00000013"/>
    </source>
</evidence>
<evidence type="ECO:0000256" key="8">
    <source>
        <dbReference type="ARBA" id="ARBA00023027"/>
    </source>
</evidence>
<evidence type="ECO:0000256" key="9">
    <source>
        <dbReference type="ARBA" id="ARBA00023235"/>
    </source>
</evidence>
<dbReference type="Gene3D" id="3.40.50.10260">
    <property type="entry name" value="YjeF N-terminal domain"/>
    <property type="match status" value="1"/>
</dbReference>
<feature type="domain" description="YjeF N-terminal" evidence="10">
    <location>
        <begin position="1"/>
        <end position="127"/>
    </location>
</feature>
<reference evidence="11 12" key="1">
    <citation type="journal article" date="2013" name="Curr. Biol.">
        <title>The Genome of the Foraminiferan Reticulomyxa filosa.</title>
        <authorList>
            <person name="Glockner G."/>
            <person name="Hulsmann N."/>
            <person name="Schleicher M."/>
            <person name="Noegel A.A."/>
            <person name="Eichinger L."/>
            <person name="Gallinger C."/>
            <person name="Pawlowski J."/>
            <person name="Sierra R."/>
            <person name="Euteneuer U."/>
            <person name="Pillet L."/>
            <person name="Moustafa A."/>
            <person name="Platzer M."/>
            <person name="Groth M."/>
            <person name="Szafranski K."/>
            <person name="Schliwa M."/>
        </authorList>
    </citation>
    <scope>NUCLEOTIDE SEQUENCE [LARGE SCALE GENOMIC DNA]</scope>
</reference>
<dbReference type="GO" id="GO:0000166">
    <property type="term" value="F:nucleotide binding"/>
    <property type="evidence" value="ECO:0007669"/>
    <property type="project" value="UniProtKB-KW"/>
</dbReference>
<evidence type="ECO:0000256" key="6">
    <source>
        <dbReference type="ARBA" id="ARBA00022857"/>
    </source>
</evidence>
<evidence type="ECO:0000256" key="7">
    <source>
        <dbReference type="ARBA" id="ARBA00022958"/>
    </source>
</evidence>
<comment type="catalytic activity">
    <reaction evidence="2">
        <text>(6R)-NADPHX = (6S)-NADPHX</text>
        <dbReference type="Rhea" id="RHEA:32227"/>
        <dbReference type="ChEBI" id="CHEBI:64076"/>
        <dbReference type="ChEBI" id="CHEBI:64077"/>
        <dbReference type="EC" id="5.1.99.6"/>
    </reaction>
</comment>
<evidence type="ECO:0000256" key="3">
    <source>
        <dbReference type="ARBA" id="ARBA00012228"/>
    </source>
</evidence>
<dbReference type="GO" id="GO:0052856">
    <property type="term" value="F:NAD(P)HX epimerase activity"/>
    <property type="evidence" value="ECO:0007669"/>
    <property type="project" value="UniProtKB-EC"/>
</dbReference>
<comment type="caution">
    <text evidence="11">The sequence shown here is derived from an EMBL/GenBank/DDBJ whole genome shotgun (WGS) entry which is preliminary data.</text>
</comment>
<dbReference type="GO" id="GO:0046872">
    <property type="term" value="F:metal ion binding"/>
    <property type="evidence" value="ECO:0007669"/>
    <property type="project" value="UniProtKB-KW"/>
</dbReference>
<dbReference type="PROSITE" id="PS51385">
    <property type="entry name" value="YJEF_N"/>
    <property type="match status" value="1"/>
</dbReference>